<accession>A1ZHL2</accession>
<dbReference type="AlphaFoldDB" id="A1ZHL2"/>
<sequence length="153" mass="17954">MGCWLNSCQPKQLSPQAFAQKVVQNYQQFKPDQMAALFTDRATAMMVSDLINHYPNYINKKRAESDQLYQQRIAHWVAQKQQSFKINWKMVKFDKVVVDASKRYGKSLQTIDLRIVFRGKVSFQQAVKLIKLKGKLYLWQLGGFDRYRQGKKA</sequence>
<reference evidence="1 2" key="1">
    <citation type="submission" date="2007-01" db="EMBL/GenBank/DDBJ databases">
        <authorList>
            <person name="Haygood M."/>
            <person name="Podell S."/>
            <person name="Anderson C."/>
            <person name="Hopkinson B."/>
            <person name="Roe K."/>
            <person name="Barbeau K."/>
            <person name="Gaasterland T."/>
            <person name="Ferriera S."/>
            <person name="Johnson J."/>
            <person name="Kravitz S."/>
            <person name="Beeson K."/>
            <person name="Sutton G."/>
            <person name="Rogers Y.-H."/>
            <person name="Friedman R."/>
            <person name="Frazier M."/>
            <person name="Venter J.C."/>
        </authorList>
    </citation>
    <scope>NUCLEOTIDE SEQUENCE [LARGE SCALE GENOMIC DNA]</scope>
    <source>
        <strain evidence="1 2">ATCC 23134</strain>
    </source>
</reference>
<comment type="caution">
    <text evidence="1">The sequence shown here is derived from an EMBL/GenBank/DDBJ whole genome shotgun (WGS) entry which is preliminary data.</text>
</comment>
<evidence type="ECO:0000313" key="2">
    <source>
        <dbReference type="Proteomes" id="UP000004095"/>
    </source>
</evidence>
<gene>
    <name evidence="1" type="ORF">M23134_05352</name>
</gene>
<keyword evidence="2" id="KW-1185">Reference proteome</keyword>
<dbReference type="Proteomes" id="UP000004095">
    <property type="component" value="Unassembled WGS sequence"/>
</dbReference>
<evidence type="ECO:0000313" key="1">
    <source>
        <dbReference type="EMBL" id="EAY30019.1"/>
    </source>
</evidence>
<organism evidence="1 2">
    <name type="scientific">Microscilla marina ATCC 23134</name>
    <dbReference type="NCBI Taxonomy" id="313606"/>
    <lineage>
        <taxon>Bacteria</taxon>
        <taxon>Pseudomonadati</taxon>
        <taxon>Bacteroidota</taxon>
        <taxon>Cytophagia</taxon>
        <taxon>Cytophagales</taxon>
        <taxon>Microscillaceae</taxon>
        <taxon>Microscilla</taxon>
    </lineage>
</organism>
<proteinExistence type="predicted"/>
<protein>
    <submittedName>
        <fullName evidence="1">Uncharacterized protein</fullName>
    </submittedName>
</protein>
<name>A1ZHL2_MICM2</name>
<dbReference type="EMBL" id="AAWS01000008">
    <property type="protein sequence ID" value="EAY30019.1"/>
    <property type="molecule type" value="Genomic_DNA"/>
</dbReference>